<dbReference type="GO" id="GO:0006412">
    <property type="term" value="P:translation"/>
    <property type="evidence" value="ECO:0007669"/>
    <property type="project" value="InterPro"/>
</dbReference>
<dbReference type="AlphaFoldDB" id="A0A8J1TKS8"/>
<evidence type="ECO:0000256" key="7">
    <source>
        <dbReference type="SAM" id="MobiDB-lite"/>
    </source>
</evidence>
<dbReference type="GO" id="GO:0005840">
    <property type="term" value="C:ribosome"/>
    <property type="evidence" value="ECO:0007669"/>
    <property type="project" value="InterPro"/>
</dbReference>
<evidence type="ECO:0000256" key="3">
    <source>
        <dbReference type="ARBA" id="ARBA00022980"/>
    </source>
</evidence>
<keyword evidence="3" id="KW-0689">Ribosomal protein</keyword>
<evidence type="ECO:0000256" key="4">
    <source>
        <dbReference type="ARBA" id="ARBA00023128"/>
    </source>
</evidence>
<dbReference type="PANTHER" id="PTHR15925:SF2">
    <property type="entry name" value="SMALL RIBOSOMAL SUBUNIT PROTEIN MS23"/>
    <property type="match status" value="1"/>
</dbReference>
<evidence type="ECO:0000256" key="6">
    <source>
        <dbReference type="ARBA" id="ARBA00035137"/>
    </source>
</evidence>
<keyword evidence="5" id="KW-0687">Ribonucleoprotein</keyword>
<dbReference type="Pfam" id="PF10484">
    <property type="entry name" value="MRP-S23"/>
    <property type="match status" value="1"/>
</dbReference>
<dbReference type="InterPro" id="IPR019520">
    <property type="entry name" value="Ribosomal_mS23_met"/>
</dbReference>
<comment type="subcellular location">
    <subcellularLocation>
        <location evidence="1">Mitochondrion</location>
    </subcellularLocation>
</comment>
<evidence type="ECO:0000256" key="1">
    <source>
        <dbReference type="ARBA" id="ARBA00004173"/>
    </source>
</evidence>
<evidence type="ECO:0000259" key="8">
    <source>
        <dbReference type="Pfam" id="PF10484"/>
    </source>
</evidence>
<organism evidence="9 10">
    <name type="scientific">Owenia fusiformis</name>
    <name type="common">Polychaete worm</name>
    <dbReference type="NCBI Taxonomy" id="6347"/>
    <lineage>
        <taxon>Eukaryota</taxon>
        <taxon>Metazoa</taxon>
        <taxon>Spiralia</taxon>
        <taxon>Lophotrochozoa</taxon>
        <taxon>Annelida</taxon>
        <taxon>Polychaeta</taxon>
        <taxon>Sedentaria</taxon>
        <taxon>Canalipalpata</taxon>
        <taxon>Sabellida</taxon>
        <taxon>Oweniida</taxon>
        <taxon>Oweniidae</taxon>
        <taxon>Owenia</taxon>
    </lineage>
</organism>
<proteinExistence type="inferred from homology"/>
<evidence type="ECO:0000256" key="5">
    <source>
        <dbReference type="ARBA" id="ARBA00023274"/>
    </source>
</evidence>
<feature type="non-terminal residue" evidence="9">
    <location>
        <position position="190"/>
    </location>
</feature>
<dbReference type="OrthoDB" id="10012356at2759"/>
<dbReference type="GO" id="GO:0003735">
    <property type="term" value="F:structural constituent of ribosome"/>
    <property type="evidence" value="ECO:0007669"/>
    <property type="project" value="InterPro"/>
</dbReference>
<dbReference type="CDD" id="cd23701">
    <property type="entry name" value="At1g26750"/>
    <property type="match status" value="1"/>
</dbReference>
<dbReference type="InterPro" id="IPR059242">
    <property type="entry name" value="mS23_dom"/>
</dbReference>
<dbReference type="Proteomes" id="UP000749559">
    <property type="component" value="Unassembled WGS sequence"/>
</dbReference>
<reference evidence="9" key="1">
    <citation type="submission" date="2022-03" db="EMBL/GenBank/DDBJ databases">
        <authorList>
            <person name="Martin C."/>
        </authorList>
    </citation>
    <scope>NUCLEOTIDE SEQUENCE</scope>
</reference>
<name>A0A8J1TKS8_OWEFU</name>
<dbReference type="InterPro" id="IPR023611">
    <property type="entry name" value="mS23_dom_met"/>
</dbReference>
<dbReference type="PANTHER" id="PTHR15925">
    <property type="entry name" value="MITOCHONDRIAL RIBOSOMAL PROTEIN S23"/>
    <property type="match status" value="1"/>
</dbReference>
<keyword evidence="10" id="KW-1185">Reference proteome</keyword>
<keyword evidence="4" id="KW-0496">Mitochondrion</keyword>
<evidence type="ECO:0000313" key="10">
    <source>
        <dbReference type="Proteomes" id="UP000749559"/>
    </source>
</evidence>
<gene>
    <name evidence="9" type="ORF">OFUS_LOCUS25580</name>
</gene>
<feature type="domain" description="Small ribosomal subunit protein mS23 conserved" evidence="8">
    <location>
        <begin position="7"/>
        <end position="128"/>
    </location>
</feature>
<dbReference type="GO" id="GO:0005739">
    <property type="term" value="C:mitochondrion"/>
    <property type="evidence" value="ECO:0007669"/>
    <property type="project" value="InterPro"/>
</dbReference>
<evidence type="ECO:0000313" key="9">
    <source>
        <dbReference type="EMBL" id="CAH1801839.1"/>
    </source>
</evidence>
<sequence length="190" mass="21910">ETSHKMAGSRVEKFSSIFSRLRGLLQSGALSESEKPIWHDIYQAFPPKVEPRMDRKVPQIGVPSILYREDTVRAKFYNEFGNPDVIDMTNHNEKSASQRFIDHYYILQKNGIPEEDLFERARLEVNNEGFVLKTMEQKIQEKEASLQAESEKKQHEVNLSTLASDLLNRTEETTDGGDYIIENDSNDRTT</sequence>
<comment type="similarity">
    <text evidence="2">Belongs to the mitochondrion-specific ribosomal protein mS23 family.</text>
</comment>
<evidence type="ECO:0000256" key="2">
    <source>
        <dbReference type="ARBA" id="ARBA00009864"/>
    </source>
</evidence>
<accession>A0A8J1TKS8</accession>
<feature type="region of interest" description="Disordered" evidence="7">
    <location>
        <begin position="163"/>
        <end position="190"/>
    </location>
</feature>
<comment type="caution">
    <text evidence="9">The sequence shown here is derived from an EMBL/GenBank/DDBJ whole genome shotgun (WGS) entry which is preliminary data.</text>
</comment>
<dbReference type="EMBL" id="CAIIXF020000012">
    <property type="protein sequence ID" value="CAH1801839.1"/>
    <property type="molecule type" value="Genomic_DNA"/>
</dbReference>
<protein>
    <recommendedName>
        <fullName evidence="6">Small ribosomal subunit protein mS23</fullName>
    </recommendedName>
</protein>